<protein>
    <submittedName>
        <fullName evidence="1">Uncharacterized protein</fullName>
    </submittedName>
</protein>
<gene>
    <name evidence="1" type="ORF">D6D13_09303</name>
</gene>
<comment type="caution">
    <text evidence="1">The sequence shown here is derived from an EMBL/GenBank/DDBJ whole genome shotgun (WGS) entry which is preliminary data.</text>
</comment>
<accession>A0A4S9C2W2</accession>
<organism evidence="1">
    <name type="scientific">Aureobasidium pullulans</name>
    <name type="common">Black yeast</name>
    <name type="synonym">Pullularia pullulans</name>
    <dbReference type="NCBI Taxonomy" id="5580"/>
    <lineage>
        <taxon>Eukaryota</taxon>
        <taxon>Fungi</taxon>
        <taxon>Dikarya</taxon>
        <taxon>Ascomycota</taxon>
        <taxon>Pezizomycotina</taxon>
        <taxon>Dothideomycetes</taxon>
        <taxon>Dothideomycetidae</taxon>
        <taxon>Dothideales</taxon>
        <taxon>Saccotheciaceae</taxon>
        <taxon>Aureobasidium</taxon>
    </lineage>
</organism>
<sequence length="82" mass="8891">MARDIKRDMMLLASCQCTRNDGGSCGTTLYTIKRFSVAPQYDKPDGKCMTFPEARQKEGATSGLCSFQTALAAVFIASVMVV</sequence>
<dbReference type="AlphaFoldDB" id="A0A4S9C2W2"/>
<proteinExistence type="predicted"/>
<reference evidence="1" key="1">
    <citation type="submission" date="2018-10" db="EMBL/GenBank/DDBJ databases">
        <title>Fifty Aureobasidium pullulans genomes reveal a recombining polyextremotolerant generalist.</title>
        <authorList>
            <person name="Gostincar C."/>
            <person name="Turk M."/>
            <person name="Zajc J."/>
            <person name="Gunde-Cimerman N."/>
        </authorList>
    </citation>
    <scope>NUCLEOTIDE SEQUENCE [LARGE SCALE GENOMIC DNA]</scope>
    <source>
        <strain evidence="1">EXF-10085</strain>
    </source>
</reference>
<name>A0A4S9C2W2_AURPU</name>
<dbReference type="EMBL" id="QZAS01000054">
    <property type="protein sequence ID" value="THX00836.1"/>
    <property type="molecule type" value="Genomic_DNA"/>
</dbReference>
<evidence type="ECO:0000313" key="1">
    <source>
        <dbReference type="EMBL" id="THX00836.1"/>
    </source>
</evidence>